<keyword evidence="16" id="KW-1185">Reference proteome</keyword>
<dbReference type="GO" id="GO:0032259">
    <property type="term" value="P:methylation"/>
    <property type="evidence" value="ECO:0007669"/>
    <property type="project" value="UniProtKB-KW"/>
</dbReference>
<dbReference type="Gene3D" id="3.40.50.150">
    <property type="entry name" value="Vaccinia Virus protein VP39"/>
    <property type="match status" value="1"/>
</dbReference>
<comment type="caution">
    <text evidence="15">The sequence shown here is derived from an EMBL/GenBank/DDBJ whole genome shotgun (WGS) entry which is preliminary data.</text>
</comment>
<keyword evidence="9 13" id="KW-0694">RNA-binding</keyword>
<feature type="binding site" evidence="13">
    <location>
        <position position="322"/>
    </location>
    <ligand>
        <name>S-adenosyl-L-methionine</name>
        <dbReference type="ChEBI" id="CHEBI:59789"/>
    </ligand>
</feature>
<comment type="function">
    <text evidence="1">Specifically methylates the cytosine at position 967 (m5C967) of 16S rRNA.</text>
</comment>
<dbReference type="EC" id="2.1.1.176" evidence="3"/>
<dbReference type="PROSITE" id="PS51686">
    <property type="entry name" value="SAM_MT_RSMB_NOP"/>
    <property type="match status" value="1"/>
</dbReference>
<dbReference type="PANTHER" id="PTHR22807:SF53">
    <property type="entry name" value="RIBOSOMAL RNA SMALL SUBUNIT METHYLTRANSFERASE B-RELATED"/>
    <property type="match status" value="1"/>
</dbReference>
<evidence type="ECO:0000313" key="15">
    <source>
        <dbReference type="EMBL" id="MFO3667801.1"/>
    </source>
</evidence>
<proteinExistence type="inferred from homology"/>
<dbReference type="Gene3D" id="1.10.940.10">
    <property type="entry name" value="NusB-like"/>
    <property type="match status" value="1"/>
</dbReference>
<dbReference type="Gene3D" id="3.30.70.1170">
    <property type="entry name" value="Sun protein, domain 3"/>
    <property type="match status" value="1"/>
</dbReference>
<evidence type="ECO:0000256" key="6">
    <source>
        <dbReference type="ARBA" id="ARBA00022603"/>
    </source>
</evidence>
<evidence type="ECO:0000256" key="2">
    <source>
        <dbReference type="ARBA" id="ARBA00004496"/>
    </source>
</evidence>
<comment type="catalytic activity">
    <reaction evidence="12">
        <text>cytidine(967) in 16S rRNA + S-adenosyl-L-methionine = 5-methylcytidine(967) in 16S rRNA + S-adenosyl-L-homocysteine + H(+)</text>
        <dbReference type="Rhea" id="RHEA:42748"/>
        <dbReference type="Rhea" id="RHEA-COMP:10219"/>
        <dbReference type="Rhea" id="RHEA-COMP:10220"/>
        <dbReference type="ChEBI" id="CHEBI:15378"/>
        <dbReference type="ChEBI" id="CHEBI:57856"/>
        <dbReference type="ChEBI" id="CHEBI:59789"/>
        <dbReference type="ChEBI" id="CHEBI:74483"/>
        <dbReference type="ChEBI" id="CHEBI:82748"/>
        <dbReference type="EC" id="2.1.1.176"/>
    </reaction>
</comment>
<evidence type="ECO:0000256" key="10">
    <source>
        <dbReference type="ARBA" id="ARBA00030399"/>
    </source>
</evidence>
<organism evidence="15 16">
    <name type="scientific">Anaerococcus kampingae</name>
    <dbReference type="NCBI Taxonomy" id="3115614"/>
    <lineage>
        <taxon>Bacteria</taxon>
        <taxon>Bacillati</taxon>
        <taxon>Bacillota</taxon>
        <taxon>Tissierellia</taxon>
        <taxon>Tissierellales</taxon>
        <taxon>Peptoniphilaceae</taxon>
        <taxon>Anaerococcus</taxon>
    </lineage>
</organism>
<dbReference type="InterPro" id="IPR001678">
    <property type="entry name" value="MeTrfase_RsmB-F_NOP2_dom"/>
</dbReference>
<evidence type="ECO:0000313" key="16">
    <source>
        <dbReference type="Proteomes" id="UP001637994"/>
    </source>
</evidence>
<dbReference type="InterPro" id="IPR006027">
    <property type="entry name" value="NusB_RsmB_TIM44"/>
</dbReference>
<reference evidence="15 16" key="1">
    <citation type="journal article" date="2025" name="Anaerobe">
        <title>Description of Anaerococcus kampingiae sp. nov., Anaerococcus groningensis sp. nov., Anaerococcus martiniensis sp. nov., and Anaerococcus cruorum sp. nov., isolated from human clinical specimens.</title>
        <authorList>
            <person name="Boiten K.E."/>
            <person name="Meijer J."/>
            <person name="van Wezel E.M."/>
            <person name="Veloo A.C.M."/>
        </authorList>
    </citation>
    <scope>NUCLEOTIDE SEQUENCE [LARGE SCALE GENOMIC DNA]</scope>
    <source>
        <strain evidence="15 16">ENR0874</strain>
    </source>
</reference>
<keyword evidence="6 13" id="KW-0489">Methyltransferase</keyword>
<dbReference type="InterPro" id="IPR035926">
    <property type="entry name" value="NusB-like_sf"/>
</dbReference>
<comment type="similarity">
    <text evidence="13">Belongs to the class I-like SAM-binding methyltransferase superfamily. RsmB/NOP family.</text>
</comment>
<gene>
    <name evidence="15" type="primary">rsmB</name>
    <name evidence="15" type="ORF">ACCQ42_08465</name>
</gene>
<dbReference type="PRINTS" id="PR02008">
    <property type="entry name" value="RCMTFAMILY"/>
</dbReference>
<dbReference type="NCBIfam" id="TIGR00563">
    <property type="entry name" value="rsmB"/>
    <property type="match status" value="1"/>
</dbReference>
<dbReference type="InterPro" id="IPR049560">
    <property type="entry name" value="MeTrfase_RsmB-F_NOP2_cat"/>
</dbReference>
<sequence>MTDLKIIFNILYAIVYQDKKSNDMINKYADKAENLAFVSKNVYGVLENKIYIDYMIRKLSSIRLKKIHKSILLILEIGIYNIHFLDTKDYATVDKLVDLSKEKNKKSSAFVNAILRNFIRDEKEIATIYETDDIKSLSIRYSFPEEITRYIYDNYGMDYTKAYLRDANSLKNLSIRVNKLKISKDELREKLEAEGYQIEDGKIAKNALIVKNPASLAASKYFKEGYFIIQQESSMKAVEVLDPKENSKILDLCAAPGTKTSYLAEITNNTSQIIANDISSSKNKLIEENILRLGLKNISITNHDASTFVEDFENKFDYILVDAPCSGLGVVGRKVEIRYNRNKETIVRLASLQKEILDQAIKYLKKDGILLYSTCTIGPLENRDNFLYLKAKINLESIDIEGEPFKEYRSFEDGCDGFFISKFRKIND</sequence>
<dbReference type="InterPro" id="IPR023267">
    <property type="entry name" value="RCMT"/>
</dbReference>
<dbReference type="Pfam" id="PF01029">
    <property type="entry name" value="NusB"/>
    <property type="match status" value="1"/>
</dbReference>
<keyword evidence="4" id="KW-0963">Cytoplasm</keyword>
<dbReference type="PANTHER" id="PTHR22807">
    <property type="entry name" value="NOP2 YEAST -RELATED NOL1/NOP2/FMU SUN DOMAIN-CONTAINING"/>
    <property type="match status" value="1"/>
</dbReference>
<keyword evidence="7 13" id="KW-0808">Transferase</keyword>
<feature type="active site" description="Nucleophile" evidence="13">
    <location>
        <position position="375"/>
    </location>
</feature>
<keyword evidence="8 13" id="KW-0949">S-adenosyl-L-methionine</keyword>
<dbReference type="Pfam" id="PF01189">
    <property type="entry name" value="Methyltr_RsmB-F"/>
    <property type="match status" value="1"/>
</dbReference>
<dbReference type="SUPFAM" id="SSF53335">
    <property type="entry name" value="S-adenosyl-L-methionine-dependent methyltransferases"/>
    <property type="match status" value="1"/>
</dbReference>
<dbReference type="InterPro" id="IPR054728">
    <property type="entry name" value="RsmB-like_ferredoxin"/>
</dbReference>
<feature type="domain" description="SAM-dependent MTase RsmB/NOP-type" evidence="14">
    <location>
        <begin position="163"/>
        <end position="426"/>
    </location>
</feature>
<dbReference type="CDD" id="cd02440">
    <property type="entry name" value="AdoMet_MTases"/>
    <property type="match status" value="1"/>
</dbReference>
<evidence type="ECO:0000256" key="3">
    <source>
        <dbReference type="ARBA" id="ARBA00012140"/>
    </source>
</evidence>
<evidence type="ECO:0000256" key="11">
    <source>
        <dbReference type="ARBA" id="ARBA00031088"/>
    </source>
</evidence>
<evidence type="ECO:0000256" key="8">
    <source>
        <dbReference type="ARBA" id="ARBA00022691"/>
    </source>
</evidence>
<evidence type="ECO:0000256" key="7">
    <source>
        <dbReference type="ARBA" id="ARBA00022679"/>
    </source>
</evidence>
<dbReference type="Proteomes" id="UP001637994">
    <property type="component" value="Unassembled WGS sequence"/>
</dbReference>
<evidence type="ECO:0000256" key="1">
    <source>
        <dbReference type="ARBA" id="ARBA00002724"/>
    </source>
</evidence>
<feature type="binding site" evidence="13">
    <location>
        <position position="277"/>
    </location>
    <ligand>
        <name>S-adenosyl-L-methionine</name>
        <dbReference type="ChEBI" id="CHEBI:59789"/>
    </ligand>
</feature>
<evidence type="ECO:0000259" key="14">
    <source>
        <dbReference type="PROSITE" id="PS51686"/>
    </source>
</evidence>
<evidence type="ECO:0000256" key="13">
    <source>
        <dbReference type="PROSITE-ProRule" id="PRU01023"/>
    </source>
</evidence>
<name>A0ABW9MG26_9FIRM</name>
<evidence type="ECO:0000256" key="5">
    <source>
        <dbReference type="ARBA" id="ARBA00022552"/>
    </source>
</evidence>
<dbReference type="GO" id="GO:0008168">
    <property type="term" value="F:methyltransferase activity"/>
    <property type="evidence" value="ECO:0007669"/>
    <property type="project" value="UniProtKB-KW"/>
</dbReference>
<feature type="binding site" evidence="13">
    <location>
        <position position="304"/>
    </location>
    <ligand>
        <name>S-adenosyl-L-methionine</name>
        <dbReference type="ChEBI" id="CHEBI:59789"/>
    </ligand>
</feature>
<evidence type="ECO:0000256" key="4">
    <source>
        <dbReference type="ARBA" id="ARBA00022490"/>
    </source>
</evidence>
<comment type="subcellular location">
    <subcellularLocation>
        <location evidence="2">Cytoplasm</location>
    </subcellularLocation>
</comment>
<dbReference type="InterPro" id="IPR029063">
    <property type="entry name" value="SAM-dependent_MTases_sf"/>
</dbReference>
<protein>
    <recommendedName>
        <fullName evidence="3">16S rRNA (cytosine(967)-C(5))-methyltransferase</fullName>
        <ecNumber evidence="3">2.1.1.176</ecNumber>
    </recommendedName>
    <alternativeName>
        <fullName evidence="10">16S rRNA m5C967 methyltransferase</fullName>
    </alternativeName>
    <alternativeName>
        <fullName evidence="11">rRNA (cytosine-C(5)-)-methyltransferase RsmB</fullName>
    </alternativeName>
</protein>
<evidence type="ECO:0000256" key="12">
    <source>
        <dbReference type="ARBA" id="ARBA00047283"/>
    </source>
</evidence>
<comment type="caution">
    <text evidence="13">Lacks conserved residue(s) required for the propagation of feature annotation.</text>
</comment>
<dbReference type="InterPro" id="IPR004573">
    <property type="entry name" value="rRNA_ssu_MeTfrase_B"/>
</dbReference>
<keyword evidence="5" id="KW-0698">rRNA processing</keyword>
<dbReference type="RefSeq" id="WP_410035919.1">
    <property type="nucleotide sequence ID" value="NZ_JBGMEF010000035.1"/>
</dbReference>
<dbReference type="Pfam" id="PF22458">
    <property type="entry name" value="RsmF-B_ferredox"/>
    <property type="match status" value="1"/>
</dbReference>
<accession>A0ABW9MG26</accession>
<dbReference type="SUPFAM" id="SSF48013">
    <property type="entry name" value="NusB-like"/>
    <property type="match status" value="1"/>
</dbReference>
<evidence type="ECO:0000256" key="9">
    <source>
        <dbReference type="ARBA" id="ARBA00022884"/>
    </source>
</evidence>
<dbReference type="NCBIfam" id="NF011494">
    <property type="entry name" value="PRK14902.1"/>
    <property type="match status" value="1"/>
</dbReference>
<dbReference type="EMBL" id="JBGMEF010000035">
    <property type="protein sequence ID" value="MFO3667801.1"/>
    <property type="molecule type" value="Genomic_DNA"/>
</dbReference>